<dbReference type="Pfam" id="PF00443">
    <property type="entry name" value="UCH"/>
    <property type="match status" value="1"/>
</dbReference>
<evidence type="ECO:0000256" key="3">
    <source>
        <dbReference type="ARBA" id="ARBA00012759"/>
    </source>
</evidence>
<sequence>MASIHSASAISESAFGCEHLAALMLNEKAAGQFKGDFMKTHNLLTRSPKPVESLLLQSMDLLRPKYVCLTCSEPCVNGDRKTHTEKTGHQFYMESRSRSLYCQACDDLVYDYGLERFRSPTLKYQVSKNRPHSEVAADEIYVRNNANKRPCTRQGARGLYNLGQTCYMNVILQAMLHDPLLSTYFLGNGHQTYDCTVPDCVGCAVAETFYDFNNTEKVEGFAALNLLLASWKASPALAGYRQQDAHEYYQFLVDRLHATADDHLDDNDQNCPCFFHKAFYGKLRSSVTCHQCGNVTLTEDPMVDLSLDVQAKKRVMGGSSATATATLSGCLESFTSPERLMAGVYNCSGCDGTQQKATKQLRIKKLPSILSF</sequence>
<dbReference type="PROSITE" id="PS00972">
    <property type="entry name" value="USP_1"/>
    <property type="match status" value="1"/>
</dbReference>
<dbReference type="STRING" id="5098.A0A507QTI4"/>
<feature type="domain" description="USP" evidence="15">
    <location>
        <begin position="157"/>
        <end position="372"/>
    </location>
</feature>
<evidence type="ECO:0000256" key="14">
    <source>
        <dbReference type="ARBA" id="ARBA00038490"/>
    </source>
</evidence>
<dbReference type="EMBL" id="VIFY01000066">
    <property type="protein sequence ID" value="TQB72301.1"/>
    <property type="molecule type" value="Genomic_DNA"/>
</dbReference>
<dbReference type="GO" id="GO:0016579">
    <property type="term" value="P:protein deubiquitination"/>
    <property type="evidence" value="ECO:0007669"/>
    <property type="project" value="InterPro"/>
</dbReference>
<dbReference type="InterPro" id="IPR001607">
    <property type="entry name" value="Znf_UBP"/>
</dbReference>
<evidence type="ECO:0000259" key="15">
    <source>
        <dbReference type="PROSITE" id="PS50235"/>
    </source>
</evidence>
<dbReference type="GO" id="GO:0008270">
    <property type="term" value="F:zinc ion binding"/>
    <property type="evidence" value="ECO:0007669"/>
    <property type="project" value="UniProtKB-KW"/>
</dbReference>
<evidence type="ECO:0000313" key="16">
    <source>
        <dbReference type="EMBL" id="TQB72301.1"/>
    </source>
</evidence>
<evidence type="ECO:0000256" key="8">
    <source>
        <dbReference type="ARBA" id="ARBA00022801"/>
    </source>
</evidence>
<comment type="caution">
    <text evidence="16">The sequence shown here is derived from an EMBL/GenBank/DDBJ whole genome shotgun (WGS) entry which is preliminary data.</text>
</comment>
<dbReference type="PROSITE" id="PS50235">
    <property type="entry name" value="USP_3"/>
    <property type="match status" value="1"/>
</dbReference>
<dbReference type="InterPro" id="IPR028889">
    <property type="entry name" value="USP"/>
</dbReference>
<evidence type="ECO:0000256" key="9">
    <source>
        <dbReference type="ARBA" id="ARBA00022807"/>
    </source>
</evidence>
<evidence type="ECO:0000256" key="13">
    <source>
        <dbReference type="ARBA" id="ARBA00023242"/>
    </source>
</evidence>
<accession>A0A507QTI4</accession>
<dbReference type="Gene3D" id="3.30.40.10">
    <property type="entry name" value="Zinc/RING finger domain, C3HC4 (zinc finger)"/>
    <property type="match status" value="1"/>
</dbReference>
<keyword evidence="7" id="KW-0833">Ubl conjugation pathway</keyword>
<comment type="catalytic activity">
    <reaction evidence="1">
        <text>Thiol-dependent hydrolysis of ester, thioester, amide, peptide and isopeptide bonds formed by the C-terminal Gly of ubiquitin (a 76-residue protein attached to proteins as an intracellular targeting signal).</text>
        <dbReference type="EC" id="3.4.19.12"/>
    </reaction>
</comment>
<dbReference type="InterPro" id="IPR018200">
    <property type="entry name" value="USP_CS"/>
</dbReference>
<dbReference type="Gene3D" id="3.90.70.10">
    <property type="entry name" value="Cysteine proteinases"/>
    <property type="match status" value="1"/>
</dbReference>
<keyword evidence="11" id="KW-0805">Transcription regulation</keyword>
<dbReference type="InterPro" id="IPR038765">
    <property type="entry name" value="Papain-like_cys_pep_sf"/>
</dbReference>
<evidence type="ECO:0000256" key="1">
    <source>
        <dbReference type="ARBA" id="ARBA00000707"/>
    </source>
</evidence>
<dbReference type="InterPro" id="IPR013083">
    <property type="entry name" value="Znf_RING/FYVE/PHD"/>
</dbReference>
<dbReference type="GO" id="GO:0005634">
    <property type="term" value="C:nucleus"/>
    <property type="evidence" value="ECO:0007669"/>
    <property type="project" value="UniProtKB-SubCell"/>
</dbReference>
<evidence type="ECO:0000256" key="4">
    <source>
        <dbReference type="ARBA" id="ARBA00022670"/>
    </source>
</evidence>
<keyword evidence="5" id="KW-0479">Metal-binding</keyword>
<protein>
    <recommendedName>
        <fullName evidence="3">ubiquitinyl hydrolase 1</fullName>
        <ecNumber evidence="3">3.4.19.12</ecNumber>
    </recommendedName>
</protein>
<evidence type="ECO:0000256" key="10">
    <source>
        <dbReference type="ARBA" id="ARBA00022833"/>
    </source>
</evidence>
<organism evidence="16 17">
    <name type="scientific">Monascus purpureus</name>
    <name type="common">Red mold</name>
    <name type="synonym">Monascus anka</name>
    <dbReference type="NCBI Taxonomy" id="5098"/>
    <lineage>
        <taxon>Eukaryota</taxon>
        <taxon>Fungi</taxon>
        <taxon>Dikarya</taxon>
        <taxon>Ascomycota</taxon>
        <taxon>Pezizomycotina</taxon>
        <taxon>Eurotiomycetes</taxon>
        <taxon>Eurotiomycetidae</taxon>
        <taxon>Eurotiales</taxon>
        <taxon>Aspergillaceae</taxon>
        <taxon>Monascus</taxon>
    </lineage>
</organism>
<gene>
    <name evidence="16" type="ORF">MPDQ_006895</name>
</gene>
<dbReference type="Proteomes" id="UP000319663">
    <property type="component" value="Unassembled WGS sequence"/>
</dbReference>
<dbReference type="PANTHER" id="PTHR21646:SF33">
    <property type="entry name" value="UBIQUITIN CARBOXYL-TERMINAL HYDROLASE 22"/>
    <property type="match status" value="1"/>
</dbReference>
<dbReference type="InterPro" id="IPR050185">
    <property type="entry name" value="Ub_carboxyl-term_hydrolase"/>
</dbReference>
<evidence type="ECO:0000313" key="17">
    <source>
        <dbReference type="Proteomes" id="UP000319663"/>
    </source>
</evidence>
<keyword evidence="13" id="KW-0539">Nucleus</keyword>
<dbReference type="EC" id="3.4.19.12" evidence="3"/>
<comment type="similarity">
    <text evidence="14">Belongs to the peptidase C19 family. UBP8 subfamily.</text>
</comment>
<evidence type="ECO:0000256" key="5">
    <source>
        <dbReference type="ARBA" id="ARBA00022723"/>
    </source>
</evidence>
<keyword evidence="4" id="KW-0645">Protease</keyword>
<keyword evidence="12" id="KW-0804">Transcription</keyword>
<keyword evidence="6" id="KW-0863">Zinc-finger</keyword>
<dbReference type="PANTHER" id="PTHR21646">
    <property type="entry name" value="UBIQUITIN CARBOXYL-TERMINAL HYDROLASE"/>
    <property type="match status" value="1"/>
</dbReference>
<evidence type="ECO:0000256" key="6">
    <source>
        <dbReference type="ARBA" id="ARBA00022771"/>
    </source>
</evidence>
<evidence type="ECO:0000256" key="11">
    <source>
        <dbReference type="ARBA" id="ARBA00023015"/>
    </source>
</evidence>
<evidence type="ECO:0000256" key="7">
    <source>
        <dbReference type="ARBA" id="ARBA00022786"/>
    </source>
</evidence>
<dbReference type="Pfam" id="PF02148">
    <property type="entry name" value="zf-UBP"/>
    <property type="match status" value="1"/>
</dbReference>
<keyword evidence="10" id="KW-0862">Zinc</keyword>
<dbReference type="SUPFAM" id="SSF54001">
    <property type="entry name" value="Cysteine proteinases"/>
    <property type="match status" value="1"/>
</dbReference>
<dbReference type="InterPro" id="IPR001394">
    <property type="entry name" value="Peptidase_C19_UCH"/>
</dbReference>
<keyword evidence="8" id="KW-0378">Hydrolase</keyword>
<proteinExistence type="inferred from homology"/>
<keyword evidence="9" id="KW-0788">Thiol protease</keyword>
<reference evidence="16 17" key="1">
    <citation type="submission" date="2019-06" db="EMBL/GenBank/DDBJ databases">
        <title>Wine fermentation using esterase from Monascus purpureus.</title>
        <authorList>
            <person name="Geng C."/>
            <person name="Zhang Y."/>
        </authorList>
    </citation>
    <scope>NUCLEOTIDE SEQUENCE [LARGE SCALE GENOMIC DNA]</scope>
    <source>
        <strain evidence="16">HQ1</strain>
    </source>
</reference>
<dbReference type="GO" id="GO:0006508">
    <property type="term" value="P:proteolysis"/>
    <property type="evidence" value="ECO:0007669"/>
    <property type="project" value="UniProtKB-KW"/>
</dbReference>
<dbReference type="SUPFAM" id="SSF57850">
    <property type="entry name" value="RING/U-box"/>
    <property type="match status" value="1"/>
</dbReference>
<dbReference type="GO" id="GO:0004843">
    <property type="term" value="F:cysteine-type deubiquitinase activity"/>
    <property type="evidence" value="ECO:0007669"/>
    <property type="project" value="UniProtKB-EC"/>
</dbReference>
<keyword evidence="17" id="KW-1185">Reference proteome</keyword>
<name>A0A507QTI4_MONPU</name>
<comment type="subcellular location">
    <subcellularLocation>
        <location evidence="2">Nucleus</location>
    </subcellularLocation>
</comment>
<evidence type="ECO:0000256" key="12">
    <source>
        <dbReference type="ARBA" id="ARBA00023163"/>
    </source>
</evidence>
<evidence type="ECO:0000256" key="2">
    <source>
        <dbReference type="ARBA" id="ARBA00004123"/>
    </source>
</evidence>
<dbReference type="AlphaFoldDB" id="A0A507QTI4"/>